<organism evidence="9">
    <name type="scientific">marine sediment metagenome</name>
    <dbReference type="NCBI Taxonomy" id="412755"/>
    <lineage>
        <taxon>unclassified sequences</taxon>
        <taxon>metagenomes</taxon>
        <taxon>ecological metagenomes</taxon>
    </lineage>
</organism>
<dbReference type="SMART" id="SM01004">
    <property type="entry name" value="ALAD"/>
    <property type="match status" value="1"/>
</dbReference>
<dbReference type="GO" id="GO:0005829">
    <property type="term" value="C:cytosol"/>
    <property type="evidence" value="ECO:0007669"/>
    <property type="project" value="TreeGrafter"/>
</dbReference>
<dbReference type="UniPathway" id="UPA00251">
    <property type="reaction ID" value="UER00318"/>
</dbReference>
<dbReference type="InterPro" id="IPR001731">
    <property type="entry name" value="ALAD"/>
</dbReference>
<gene>
    <name evidence="9" type="ORF">S12H4_22140</name>
</gene>
<dbReference type="PRINTS" id="PR00144">
    <property type="entry name" value="DALDHYDRTASE"/>
</dbReference>
<comment type="similarity">
    <text evidence="2">Belongs to the ALAD family.</text>
</comment>
<evidence type="ECO:0000256" key="6">
    <source>
        <dbReference type="ARBA" id="ARBA00023244"/>
    </source>
</evidence>
<keyword evidence="6" id="KW-0627">Porphyrin biosynthesis</keyword>
<keyword evidence="4" id="KW-0350">Heme biosynthesis</keyword>
<dbReference type="SUPFAM" id="SSF51569">
    <property type="entry name" value="Aldolase"/>
    <property type="match status" value="1"/>
</dbReference>
<comment type="caution">
    <text evidence="9">The sequence shown here is derived from an EMBL/GenBank/DDBJ whole genome shotgun (WGS) entry which is preliminary data.</text>
</comment>
<evidence type="ECO:0000256" key="8">
    <source>
        <dbReference type="ARBA" id="ARBA00047651"/>
    </source>
</evidence>
<dbReference type="GO" id="GO:0008270">
    <property type="term" value="F:zinc ion binding"/>
    <property type="evidence" value="ECO:0007669"/>
    <property type="project" value="TreeGrafter"/>
</dbReference>
<evidence type="ECO:0000256" key="3">
    <source>
        <dbReference type="ARBA" id="ARBA00012053"/>
    </source>
</evidence>
<evidence type="ECO:0000256" key="7">
    <source>
        <dbReference type="ARBA" id="ARBA00032837"/>
    </source>
</evidence>
<sequence>IELPVACYNVSGEYSLIKAAAEKGWIDGEDVMMESLMAMKRAGADIILTYFAKDAAKLIR</sequence>
<dbReference type="PANTHER" id="PTHR11458">
    <property type="entry name" value="DELTA-AMINOLEVULINIC ACID DEHYDRATASE"/>
    <property type="match status" value="1"/>
</dbReference>
<protein>
    <recommendedName>
        <fullName evidence="3">porphobilinogen synthase</fullName>
        <ecNumber evidence="3">4.2.1.24</ecNumber>
    </recommendedName>
    <alternativeName>
        <fullName evidence="7">Porphobilinogen synthase</fullName>
    </alternativeName>
</protein>
<name>X1S3M7_9ZZZZ</name>
<dbReference type="PANTHER" id="PTHR11458:SF0">
    <property type="entry name" value="DELTA-AMINOLEVULINIC ACID DEHYDRATASE"/>
    <property type="match status" value="1"/>
</dbReference>
<dbReference type="EMBL" id="BARW01011491">
    <property type="protein sequence ID" value="GAI73776.1"/>
    <property type="molecule type" value="Genomic_DNA"/>
</dbReference>
<dbReference type="AlphaFoldDB" id="X1S3M7"/>
<dbReference type="Pfam" id="PF00490">
    <property type="entry name" value="ALAD"/>
    <property type="match status" value="1"/>
</dbReference>
<reference evidence="9" key="1">
    <citation type="journal article" date="2014" name="Front. Microbiol.">
        <title>High frequency of phylogenetically diverse reductive dehalogenase-homologous genes in deep subseafloor sedimentary metagenomes.</title>
        <authorList>
            <person name="Kawai M."/>
            <person name="Futagami T."/>
            <person name="Toyoda A."/>
            <person name="Takaki Y."/>
            <person name="Nishi S."/>
            <person name="Hori S."/>
            <person name="Arai W."/>
            <person name="Tsubouchi T."/>
            <person name="Morono Y."/>
            <person name="Uchiyama I."/>
            <person name="Ito T."/>
            <person name="Fujiyama A."/>
            <person name="Inagaki F."/>
            <person name="Takami H."/>
        </authorList>
    </citation>
    <scope>NUCLEOTIDE SEQUENCE</scope>
    <source>
        <strain evidence="9">Expedition CK06-06</strain>
    </source>
</reference>
<dbReference type="GO" id="GO:0004655">
    <property type="term" value="F:porphobilinogen synthase activity"/>
    <property type="evidence" value="ECO:0007669"/>
    <property type="project" value="UniProtKB-EC"/>
</dbReference>
<evidence type="ECO:0000256" key="2">
    <source>
        <dbReference type="ARBA" id="ARBA00008055"/>
    </source>
</evidence>
<dbReference type="Gene3D" id="3.20.20.70">
    <property type="entry name" value="Aldolase class I"/>
    <property type="match status" value="1"/>
</dbReference>
<evidence type="ECO:0000256" key="5">
    <source>
        <dbReference type="ARBA" id="ARBA00023239"/>
    </source>
</evidence>
<dbReference type="InterPro" id="IPR013785">
    <property type="entry name" value="Aldolase_TIM"/>
</dbReference>
<evidence type="ECO:0000256" key="1">
    <source>
        <dbReference type="ARBA" id="ARBA00004694"/>
    </source>
</evidence>
<evidence type="ECO:0000256" key="4">
    <source>
        <dbReference type="ARBA" id="ARBA00023133"/>
    </source>
</evidence>
<evidence type="ECO:0000313" key="9">
    <source>
        <dbReference type="EMBL" id="GAI73776.1"/>
    </source>
</evidence>
<comment type="pathway">
    <text evidence="1">Porphyrin-containing compound metabolism; protoporphyrin-IX biosynthesis; coproporphyrinogen-III from 5-aminolevulinate: step 1/4.</text>
</comment>
<proteinExistence type="inferred from homology"/>
<feature type="non-terminal residue" evidence="9">
    <location>
        <position position="1"/>
    </location>
</feature>
<accession>X1S3M7</accession>
<dbReference type="EC" id="4.2.1.24" evidence="3"/>
<comment type="catalytic activity">
    <reaction evidence="8">
        <text>2 5-aminolevulinate = porphobilinogen + 2 H2O + H(+)</text>
        <dbReference type="Rhea" id="RHEA:24064"/>
        <dbReference type="ChEBI" id="CHEBI:15377"/>
        <dbReference type="ChEBI" id="CHEBI:15378"/>
        <dbReference type="ChEBI" id="CHEBI:58126"/>
        <dbReference type="ChEBI" id="CHEBI:356416"/>
        <dbReference type="EC" id="4.2.1.24"/>
    </reaction>
</comment>
<keyword evidence="5" id="KW-0456">Lyase</keyword>
<dbReference type="GO" id="GO:0006782">
    <property type="term" value="P:protoporphyrinogen IX biosynthetic process"/>
    <property type="evidence" value="ECO:0007669"/>
    <property type="project" value="UniProtKB-UniPathway"/>
</dbReference>